<feature type="transmembrane region" description="Helical" evidence="1">
    <location>
        <begin position="179"/>
        <end position="196"/>
    </location>
</feature>
<dbReference type="RefSeq" id="WP_377790218.1">
    <property type="nucleotide sequence ID" value="NZ_JBHLYQ010000122.1"/>
</dbReference>
<dbReference type="InterPro" id="IPR011672">
    <property type="entry name" value="DUF1614"/>
</dbReference>
<protein>
    <submittedName>
        <fullName evidence="2">DUF1614 domain-containing protein</fullName>
    </submittedName>
</protein>
<keyword evidence="3" id="KW-1185">Reference proteome</keyword>
<evidence type="ECO:0000313" key="3">
    <source>
        <dbReference type="Proteomes" id="UP001589788"/>
    </source>
</evidence>
<gene>
    <name evidence="2" type="ORF">ACFFRE_10750</name>
</gene>
<keyword evidence="1" id="KW-1133">Transmembrane helix</keyword>
<evidence type="ECO:0000256" key="1">
    <source>
        <dbReference type="SAM" id="Phobius"/>
    </source>
</evidence>
<feature type="transmembrane region" description="Helical" evidence="1">
    <location>
        <begin position="153"/>
        <end position="173"/>
    </location>
</feature>
<name>A0ABV6C4I4_9ACTN</name>
<feature type="transmembrane region" description="Helical" evidence="1">
    <location>
        <begin position="51"/>
        <end position="71"/>
    </location>
</feature>
<comment type="caution">
    <text evidence="2">The sequence shown here is derived from an EMBL/GenBank/DDBJ whole genome shotgun (WGS) entry which is preliminary data.</text>
</comment>
<organism evidence="2 3">
    <name type="scientific">Aciditerrimonas ferrireducens</name>
    <dbReference type="NCBI Taxonomy" id="667306"/>
    <lineage>
        <taxon>Bacteria</taxon>
        <taxon>Bacillati</taxon>
        <taxon>Actinomycetota</taxon>
        <taxon>Acidimicrobiia</taxon>
        <taxon>Acidimicrobiales</taxon>
        <taxon>Acidimicrobiaceae</taxon>
        <taxon>Aciditerrimonas</taxon>
    </lineage>
</organism>
<accession>A0ABV6C4I4</accession>
<feature type="transmembrane region" description="Helical" evidence="1">
    <location>
        <begin position="208"/>
        <end position="234"/>
    </location>
</feature>
<sequence>MGPGPGGRGGPHYWPLGPLLLLLLALPALAVVVLLALGALAATFASLGLTPLQALATVVVCFLGAGVNLPVARLRGGERTELAVVQAWGVRWLVPRRVQDHTVLAVNVGGALVPTALSGYVWWRTGVGASPLVPLAAVFLVALALARPVPGLGIALPGLVPPVVAALVALGVSAHHAGALAYIGGTLGTLLGADLAHLRSIARLGAPVVSIGGAGTFDGVFLSGLLAVLLAALVR</sequence>
<dbReference type="Proteomes" id="UP001589788">
    <property type="component" value="Unassembled WGS sequence"/>
</dbReference>
<feature type="transmembrane region" description="Helical" evidence="1">
    <location>
        <begin position="129"/>
        <end position="146"/>
    </location>
</feature>
<reference evidence="2 3" key="1">
    <citation type="submission" date="2024-09" db="EMBL/GenBank/DDBJ databases">
        <authorList>
            <person name="Sun Q."/>
            <person name="Mori K."/>
        </authorList>
    </citation>
    <scope>NUCLEOTIDE SEQUENCE [LARGE SCALE GENOMIC DNA]</scope>
    <source>
        <strain evidence="2 3">JCM 15389</strain>
    </source>
</reference>
<keyword evidence="1" id="KW-0472">Membrane</keyword>
<dbReference type="EMBL" id="JBHLYQ010000122">
    <property type="protein sequence ID" value="MFC0082610.1"/>
    <property type="molecule type" value="Genomic_DNA"/>
</dbReference>
<evidence type="ECO:0000313" key="2">
    <source>
        <dbReference type="EMBL" id="MFC0082610.1"/>
    </source>
</evidence>
<dbReference type="Pfam" id="PF07758">
    <property type="entry name" value="DUF1614"/>
    <property type="match status" value="1"/>
</dbReference>
<feature type="transmembrane region" description="Helical" evidence="1">
    <location>
        <begin position="103"/>
        <end position="123"/>
    </location>
</feature>
<keyword evidence="1" id="KW-0812">Transmembrane</keyword>
<proteinExistence type="predicted"/>